<dbReference type="GO" id="GO:0045454">
    <property type="term" value="P:cell redox homeostasis"/>
    <property type="evidence" value="ECO:0007669"/>
    <property type="project" value="TreeGrafter"/>
</dbReference>
<comment type="function">
    <text evidence="1">Thiol-specific peroxidase that catalyzes the reduction of hydrogen peroxide and organic hydroperoxides to water and alcohols, respectively. Plays a role in cell protection against oxidative stress by detoxifying peroxides and as sensor of hydrogen peroxide-mediated signaling events.</text>
</comment>
<dbReference type="Gene3D" id="3.40.30.10">
    <property type="entry name" value="Glutaredoxin"/>
    <property type="match status" value="1"/>
</dbReference>
<feature type="active site" description="Cysteine sulfenic acid (-SOH) intermediate; for peroxidase activity" evidence="13">
    <location>
        <position position="51"/>
    </location>
</feature>
<dbReference type="OrthoDB" id="9812811at2"/>
<dbReference type="PIRSF" id="PIRSF000239">
    <property type="entry name" value="AHPC"/>
    <property type="match status" value="1"/>
</dbReference>
<name>W1N463_9GAMM</name>
<comment type="similarity">
    <text evidence="10">Belongs to the peroxiredoxin family. BCP/PrxQ subfamily.</text>
</comment>
<keyword evidence="8" id="KW-0676">Redox-active center</keyword>
<dbReference type="CDD" id="cd03017">
    <property type="entry name" value="PRX_BCP"/>
    <property type="match status" value="1"/>
</dbReference>
<dbReference type="PANTHER" id="PTHR42801">
    <property type="entry name" value="THIOREDOXIN-DEPENDENT PEROXIDE REDUCTASE"/>
    <property type="match status" value="1"/>
</dbReference>
<accession>W1N463</accession>
<dbReference type="InterPro" id="IPR024706">
    <property type="entry name" value="Peroxiredoxin_AhpC-typ"/>
</dbReference>
<evidence type="ECO:0000256" key="7">
    <source>
        <dbReference type="ARBA" id="ARBA00023157"/>
    </source>
</evidence>
<dbReference type="AlphaFoldDB" id="W1N463"/>
<protein>
    <recommendedName>
        <fullName evidence="3">thioredoxin-dependent peroxiredoxin</fullName>
        <ecNumber evidence="3">1.11.1.24</ecNumber>
    </recommendedName>
    <alternativeName>
        <fullName evidence="9">Thioredoxin peroxidase</fullName>
    </alternativeName>
    <alternativeName>
        <fullName evidence="11">Thioredoxin-dependent peroxiredoxin Bcp</fullName>
    </alternativeName>
</protein>
<dbReference type="RefSeq" id="WP_021820004.1">
    <property type="nucleotide sequence ID" value="NZ_AVBC01000039.1"/>
</dbReference>
<dbReference type="InterPro" id="IPR036249">
    <property type="entry name" value="Thioredoxin-like_sf"/>
</dbReference>
<evidence type="ECO:0000313" key="16">
    <source>
        <dbReference type="Proteomes" id="UP000019113"/>
    </source>
</evidence>
<comment type="catalytic activity">
    <reaction evidence="12">
        <text>a hydroperoxide + [thioredoxin]-dithiol = an alcohol + [thioredoxin]-disulfide + H2O</text>
        <dbReference type="Rhea" id="RHEA:62620"/>
        <dbReference type="Rhea" id="RHEA-COMP:10698"/>
        <dbReference type="Rhea" id="RHEA-COMP:10700"/>
        <dbReference type="ChEBI" id="CHEBI:15377"/>
        <dbReference type="ChEBI" id="CHEBI:29950"/>
        <dbReference type="ChEBI" id="CHEBI:30879"/>
        <dbReference type="ChEBI" id="CHEBI:35924"/>
        <dbReference type="ChEBI" id="CHEBI:50058"/>
        <dbReference type="EC" id="1.11.1.24"/>
    </reaction>
</comment>
<dbReference type="GO" id="GO:0034599">
    <property type="term" value="P:cellular response to oxidative stress"/>
    <property type="evidence" value="ECO:0007669"/>
    <property type="project" value="TreeGrafter"/>
</dbReference>
<reference evidence="15 16" key="1">
    <citation type="submission" date="2013-08" db="EMBL/GenBank/DDBJ databases">
        <title>draft genome of Halomonas huanghegensis, strain BJGMM-B45T.</title>
        <authorList>
            <person name="Miao C."/>
            <person name="Wan Y."/>
            <person name="Jin W."/>
        </authorList>
    </citation>
    <scope>NUCLEOTIDE SEQUENCE [LARGE SCALE GENOMIC DNA]</scope>
    <source>
        <strain evidence="15 16">BJGMM-B45</strain>
    </source>
</reference>
<dbReference type="InterPro" id="IPR050924">
    <property type="entry name" value="Peroxiredoxin_BCP/PrxQ"/>
</dbReference>
<evidence type="ECO:0000256" key="6">
    <source>
        <dbReference type="ARBA" id="ARBA00023002"/>
    </source>
</evidence>
<dbReference type="STRING" id="1178482.AR456_03700"/>
<proteinExistence type="inferred from homology"/>
<evidence type="ECO:0000256" key="10">
    <source>
        <dbReference type="ARBA" id="ARBA00038489"/>
    </source>
</evidence>
<dbReference type="KEGG" id="hhu:AR456_03700"/>
<dbReference type="PANTHER" id="PTHR42801:SF4">
    <property type="entry name" value="AHPC_TSA FAMILY PROTEIN"/>
    <property type="match status" value="1"/>
</dbReference>
<dbReference type="PROSITE" id="PS51352">
    <property type="entry name" value="THIOREDOXIN_2"/>
    <property type="match status" value="1"/>
</dbReference>
<evidence type="ECO:0000256" key="2">
    <source>
        <dbReference type="ARBA" id="ARBA00011245"/>
    </source>
</evidence>
<evidence type="ECO:0000256" key="9">
    <source>
        <dbReference type="ARBA" id="ARBA00032824"/>
    </source>
</evidence>
<evidence type="ECO:0000256" key="12">
    <source>
        <dbReference type="ARBA" id="ARBA00049091"/>
    </source>
</evidence>
<dbReference type="EC" id="1.11.1.24" evidence="3"/>
<dbReference type="FunFam" id="3.40.30.10:FF:000007">
    <property type="entry name" value="Thioredoxin-dependent thiol peroxidase"/>
    <property type="match status" value="1"/>
</dbReference>
<dbReference type="eggNOG" id="COG1225">
    <property type="taxonomic scope" value="Bacteria"/>
</dbReference>
<dbReference type="EMBL" id="AVBC01000039">
    <property type="protein sequence ID" value="ERL49956.1"/>
    <property type="molecule type" value="Genomic_DNA"/>
</dbReference>
<comment type="caution">
    <text evidence="15">The sequence shown here is derived from an EMBL/GenBank/DDBJ whole genome shotgun (WGS) entry which is preliminary data.</text>
</comment>
<dbReference type="Pfam" id="PF00578">
    <property type="entry name" value="AhpC-TSA"/>
    <property type="match status" value="1"/>
</dbReference>
<sequence>MPTETGAPPVVGSPIKDFTATVTGDRQISLSELRGKQVVIYFYPKASTPGCTTEGGDFRDNKAHFDAANTVILGVSRDGLKAQQNFKDKQGFNFELVTDKEEAVCQLFDVIKLKKLYGKEHLGIERSTFLIDSAGHLAQEWRKVKVKGHVEEVLAAAQALHRGE</sequence>
<dbReference type="InterPro" id="IPR000866">
    <property type="entry name" value="AhpC/TSA"/>
</dbReference>
<evidence type="ECO:0000256" key="11">
    <source>
        <dbReference type="ARBA" id="ARBA00042639"/>
    </source>
</evidence>
<dbReference type="SUPFAM" id="SSF52833">
    <property type="entry name" value="Thioredoxin-like"/>
    <property type="match status" value="1"/>
</dbReference>
<gene>
    <name evidence="15" type="ORF">BJB45_02195</name>
</gene>
<keyword evidence="7" id="KW-1015">Disulfide bond</keyword>
<feature type="domain" description="Thioredoxin" evidence="14">
    <location>
        <begin position="9"/>
        <end position="162"/>
    </location>
</feature>
<evidence type="ECO:0000256" key="1">
    <source>
        <dbReference type="ARBA" id="ARBA00003330"/>
    </source>
</evidence>
<keyword evidence="6" id="KW-0560">Oxidoreductase</keyword>
<dbReference type="PATRIC" id="fig|1178482.3.peg.3048"/>
<evidence type="ECO:0000256" key="5">
    <source>
        <dbReference type="ARBA" id="ARBA00022862"/>
    </source>
</evidence>
<evidence type="ECO:0000259" key="14">
    <source>
        <dbReference type="PROSITE" id="PS51352"/>
    </source>
</evidence>
<dbReference type="InterPro" id="IPR013766">
    <property type="entry name" value="Thioredoxin_domain"/>
</dbReference>
<keyword evidence="5" id="KW-0049">Antioxidant</keyword>
<keyword evidence="16" id="KW-1185">Reference proteome</keyword>
<dbReference type="Proteomes" id="UP000019113">
    <property type="component" value="Unassembled WGS sequence"/>
</dbReference>
<keyword evidence="4" id="KW-0575">Peroxidase</keyword>
<evidence type="ECO:0000256" key="4">
    <source>
        <dbReference type="ARBA" id="ARBA00022559"/>
    </source>
</evidence>
<organism evidence="15 16">
    <name type="scientific">Halomonas huangheensis</name>
    <dbReference type="NCBI Taxonomy" id="1178482"/>
    <lineage>
        <taxon>Bacteria</taxon>
        <taxon>Pseudomonadati</taxon>
        <taxon>Pseudomonadota</taxon>
        <taxon>Gammaproteobacteria</taxon>
        <taxon>Oceanospirillales</taxon>
        <taxon>Halomonadaceae</taxon>
        <taxon>Halomonas</taxon>
    </lineage>
</organism>
<evidence type="ECO:0000256" key="3">
    <source>
        <dbReference type="ARBA" id="ARBA00013017"/>
    </source>
</evidence>
<dbReference type="GO" id="GO:0008379">
    <property type="term" value="F:thioredoxin peroxidase activity"/>
    <property type="evidence" value="ECO:0007669"/>
    <property type="project" value="TreeGrafter"/>
</dbReference>
<dbReference type="GO" id="GO:0005737">
    <property type="term" value="C:cytoplasm"/>
    <property type="evidence" value="ECO:0007669"/>
    <property type="project" value="TreeGrafter"/>
</dbReference>
<evidence type="ECO:0000313" key="15">
    <source>
        <dbReference type="EMBL" id="ERL49956.1"/>
    </source>
</evidence>
<comment type="subunit">
    <text evidence="2">Monomer.</text>
</comment>
<evidence type="ECO:0000256" key="13">
    <source>
        <dbReference type="PIRSR" id="PIRSR000239-1"/>
    </source>
</evidence>
<evidence type="ECO:0000256" key="8">
    <source>
        <dbReference type="ARBA" id="ARBA00023284"/>
    </source>
</evidence>